<dbReference type="GO" id="GO:0043752">
    <property type="term" value="F:adenosylcobinamide kinase activity"/>
    <property type="evidence" value="ECO:0007669"/>
    <property type="project" value="UniProtKB-EC"/>
</dbReference>
<dbReference type="InterPro" id="IPR027417">
    <property type="entry name" value="P-loop_NTPase"/>
</dbReference>
<evidence type="ECO:0000256" key="6">
    <source>
        <dbReference type="ARBA" id="ARBA00005159"/>
    </source>
</evidence>
<dbReference type="InterPro" id="IPR003203">
    <property type="entry name" value="CobU/CobP"/>
</dbReference>
<comment type="pathway">
    <text evidence="5">Cofactor biosynthesis; adenosylcobalamin biosynthesis; adenosylcobalamin from cob(II)yrinate a,c-diamide: step 6/7.</text>
</comment>
<keyword evidence="12" id="KW-0547">Nucleotide-binding</keyword>
<keyword evidence="14" id="KW-0067">ATP-binding</keyword>
<comment type="similarity">
    <text evidence="7">Belongs to the CobU/CobP family.</text>
</comment>
<comment type="catalytic activity">
    <reaction evidence="1">
        <text>adenosylcob(III)inamide + ATP = adenosylcob(III)inamide phosphate + ADP + H(+)</text>
        <dbReference type="Rhea" id="RHEA:15769"/>
        <dbReference type="ChEBI" id="CHEBI:2480"/>
        <dbReference type="ChEBI" id="CHEBI:15378"/>
        <dbReference type="ChEBI" id="CHEBI:30616"/>
        <dbReference type="ChEBI" id="CHEBI:58502"/>
        <dbReference type="ChEBI" id="CHEBI:456216"/>
        <dbReference type="EC" id="2.7.1.156"/>
    </reaction>
</comment>
<name>A0A923RTU8_9FIRM</name>
<evidence type="ECO:0000313" key="19">
    <source>
        <dbReference type="Proteomes" id="UP000606720"/>
    </source>
</evidence>
<evidence type="ECO:0000256" key="3">
    <source>
        <dbReference type="ARBA" id="ARBA00001522"/>
    </source>
</evidence>
<keyword evidence="15" id="KW-0342">GTP-binding</keyword>
<evidence type="ECO:0000256" key="14">
    <source>
        <dbReference type="ARBA" id="ARBA00022840"/>
    </source>
</evidence>
<dbReference type="GO" id="GO:0005525">
    <property type="term" value="F:GTP binding"/>
    <property type="evidence" value="ECO:0007669"/>
    <property type="project" value="UniProtKB-KW"/>
</dbReference>
<proteinExistence type="inferred from homology"/>
<evidence type="ECO:0000256" key="17">
    <source>
        <dbReference type="ARBA" id="ARBA00030571"/>
    </source>
</evidence>
<organism evidence="18 19">
    <name type="scientific">Roseburia zhanii</name>
    <dbReference type="NCBI Taxonomy" id="2763064"/>
    <lineage>
        <taxon>Bacteria</taxon>
        <taxon>Bacillati</taxon>
        <taxon>Bacillota</taxon>
        <taxon>Clostridia</taxon>
        <taxon>Lachnospirales</taxon>
        <taxon>Lachnospiraceae</taxon>
        <taxon>Roseburia</taxon>
    </lineage>
</organism>
<evidence type="ECO:0000256" key="13">
    <source>
        <dbReference type="ARBA" id="ARBA00022777"/>
    </source>
</evidence>
<evidence type="ECO:0000256" key="9">
    <source>
        <dbReference type="ARBA" id="ARBA00012523"/>
    </source>
</evidence>
<dbReference type="GO" id="GO:0009236">
    <property type="term" value="P:cobalamin biosynthetic process"/>
    <property type="evidence" value="ECO:0007669"/>
    <property type="project" value="UniProtKB-KW"/>
</dbReference>
<dbReference type="Proteomes" id="UP000606720">
    <property type="component" value="Unassembled WGS sequence"/>
</dbReference>
<dbReference type="SUPFAM" id="SSF52540">
    <property type="entry name" value="P-loop containing nucleoside triphosphate hydrolases"/>
    <property type="match status" value="1"/>
</dbReference>
<reference evidence="18" key="1">
    <citation type="submission" date="2020-08" db="EMBL/GenBank/DDBJ databases">
        <title>Genome public.</title>
        <authorList>
            <person name="Liu C."/>
            <person name="Sun Q."/>
        </authorList>
    </citation>
    <scope>NUCLEOTIDE SEQUENCE</scope>
    <source>
        <strain evidence="18">BX1005</strain>
    </source>
</reference>
<dbReference type="RefSeq" id="WP_186866950.1">
    <property type="nucleotide sequence ID" value="NZ_JACOPH010000005.1"/>
</dbReference>
<dbReference type="GO" id="GO:0005524">
    <property type="term" value="F:ATP binding"/>
    <property type="evidence" value="ECO:0007669"/>
    <property type="project" value="UniProtKB-KW"/>
</dbReference>
<dbReference type="EMBL" id="JACOPH010000005">
    <property type="protein sequence ID" value="MBC5714220.1"/>
    <property type="molecule type" value="Genomic_DNA"/>
</dbReference>
<comment type="caution">
    <text evidence="18">The sequence shown here is derived from an EMBL/GenBank/DDBJ whole genome shotgun (WGS) entry which is preliminary data.</text>
</comment>
<keyword evidence="13 18" id="KW-0418">Kinase</keyword>
<dbReference type="EC" id="2.7.7.62" evidence="9"/>
<comment type="catalytic activity">
    <reaction evidence="2">
        <text>adenosylcob(III)inamide phosphate + GTP + H(+) = adenosylcob(III)inamide-GDP + diphosphate</text>
        <dbReference type="Rhea" id="RHEA:22712"/>
        <dbReference type="ChEBI" id="CHEBI:15378"/>
        <dbReference type="ChEBI" id="CHEBI:33019"/>
        <dbReference type="ChEBI" id="CHEBI:37565"/>
        <dbReference type="ChEBI" id="CHEBI:58502"/>
        <dbReference type="ChEBI" id="CHEBI:60487"/>
        <dbReference type="EC" id="2.7.7.62"/>
    </reaction>
</comment>
<keyword evidence="19" id="KW-1185">Reference proteome</keyword>
<comment type="pathway">
    <text evidence="6">Cofactor biosynthesis; adenosylcobalamin biosynthesis; adenosylcobalamin from cob(II)yrinate a,c-diamide: step 5/7.</text>
</comment>
<evidence type="ECO:0000256" key="11">
    <source>
        <dbReference type="ARBA" id="ARBA00022679"/>
    </source>
</evidence>
<gene>
    <name evidence="18" type="ORF">H8S17_08365</name>
</gene>
<evidence type="ECO:0000256" key="12">
    <source>
        <dbReference type="ARBA" id="ARBA00022741"/>
    </source>
</evidence>
<dbReference type="Gene3D" id="3.40.50.300">
    <property type="entry name" value="P-loop containing nucleotide triphosphate hydrolases"/>
    <property type="match status" value="1"/>
</dbReference>
<evidence type="ECO:0000256" key="4">
    <source>
        <dbReference type="ARBA" id="ARBA00003889"/>
    </source>
</evidence>
<evidence type="ECO:0000256" key="15">
    <source>
        <dbReference type="ARBA" id="ARBA00023134"/>
    </source>
</evidence>
<dbReference type="PANTHER" id="PTHR34848">
    <property type="match status" value="1"/>
</dbReference>
<dbReference type="EC" id="2.7.1.156" evidence="8"/>
<keyword evidence="10" id="KW-0169">Cobalamin biosynthesis</keyword>
<keyword evidence="18" id="KW-0548">Nucleotidyltransferase</keyword>
<protein>
    <recommendedName>
        <fullName evidence="16">Adenosylcobinamide kinase</fullName>
        <ecNumber evidence="8">2.7.1.156</ecNumber>
        <ecNumber evidence="9">2.7.7.62</ecNumber>
    </recommendedName>
    <alternativeName>
        <fullName evidence="17">Adenosylcobinamide-phosphate guanylyltransferase</fullName>
    </alternativeName>
</protein>
<dbReference type="GO" id="GO:0008820">
    <property type="term" value="F:cobinamide phosphate guanylyltransferase activity"/>
    <property type="evidence" value="ECO:0007669"/>
    <property type="project" value="UniProtKB-EC"/>
</dbReference>
<evidence type="ECO:0000313" key="18">
    <source>
        <dbReference type="EMBL" id="MBC5714220.1"/>
    </source>
</evidence>
<comment type="catalytic activity">
    <reaction evidence="3">
        <text>adenosylcob(III)inamide + GTP = adenosylcob(III)inamide phosphate + GDP + H(+)</text>
        <dbReference type="Rhea" id="RHEA:15765"/>
        <dbReference type="ChEBI" id="CHEBI:2480"/>
        <dbReference type="ChEBI" id="CHEBI:15378"/>
        <dbReference type="ChEBI" id="CHEBI:37565"/>
        <dbReference type="ChEBI" id="CHEBI:58189"/>
        <dbReference type="ChEBI" id="CHEBI:58502"/>
        <dbReference type="EC" id="2.7.1.156"/>
    </reaction>
</comment>
<keyword evidence="11" id="KW-0808">Transferase</keyword>
<evidence type="ECO:0000256" key="7">
    <source>
        <dbReference type="ARBA" id="ARBA00007490"/>
    </source>
</evidence>
<dbReference type="Pfam" id="PF02283">
    <property type="entry name" value="CobU"/>
    <property type="match status" value="1"/>
</dbReference>
<dbReference type="AlphaFoldDB" id="A0A923RTU8"/>
<evidence type="ECO:0000256" key="10">
    <source>
        <dbReference type="ARBA" id="ARBA00022573"/>
    </source>
</evidence>
<accession>A0A923RTU8</accession>
<evidence type="ECO:0000256" key="1">
    <source>
        <dbReference type="ARBA" id="ARBA00000312"/>
    </source>
</evidence>
<evidence type="ECO:0000256" key="16">
    <source>
        <dbReference type="ARBA" id="ARBA00029570"/>
    </source>
</evidence>
<comment type="function">
    <text evidence="4">Catalyzes ATP-dependent phosphorylation of adenosylcobinamide and addition of GMP to adenosylcobinamide phosphate.</text>
</comment>
<evidence type="ECO:0000256" key="5">
    <source>
        <dbReference type="ARBA" id="ARBA00004692"/>
    </source>
</evidence>
<dbReference type="PANTHER" id="PTHR34848:SF1">
    <property type="entry name" value="BIFUNCTIONAL ADENOSYLCOBALAMIN BIOSYNTHESIS PROTEIN COBU"/>
    <property type="match status" value="1"/>
</dbReference>
<sequence>MELVIGGYSQGKLNYVLNNYDKNAYQVYDGASLALGTLEKIATENKVVILDHFHCWVKERIRQGEDPESEIMDFLDQRFEDLVIISDEIGNGIVPMDAFEREYRERTGRILVMAAKRADKVVRVICGIGQRIK</sequence>
<evidence type="ECO:0000256" key="2">
    <source>
        <dbReference type="ARBA" id="ARBA00000711"/>
    </source>
</evidence>
<evidence type="ECO:0000256" key="8">
    <source>
        <dbReference type="ARBA" id="ARBA00012016"/>
    </source>
</evidence>